<dbReference type="PANTHER" id="PTHR42878:SF7">
    <property type="entry name" value="SENSOR HISTIDINE KINASE GLRK"/>
    <property type="match status" value="1"/>
</dbReference>
<name>I4C019_DESTA</name>
<dbReference type="RefSeq" id="WP_014808069.1">
    <property type="nucleotide sequence ID" value="NC_018025.1"/>
</dbReference>
<dbReference type="InterPro" id="IPR036890">
    <property type="entry name" value="HATPase_C_sf"/>
</dbReference>
<dbReference type="HOGENOM" id="CLU_000445_114_51_7"/>
<keyword evidence="7" id="KW-0547">Nucleotide-binding</keyword>
<dbReference type="GO" id="GO:0000155">
    <property type="term" value="F:phosphorelay sensor kinase activity"/>
    <property type="evidence" value="ECO:0007669"/>
    <property type="project" value="InterPro"/>
</dbReference>
<dbReference type="SUPFAM" id="SSF47384">
    <property type="entry name" value="Homodimeric domain of signal transducing histidine kinase"/>
    <property type="match status" value="1"/>
</dbReference>
<evidence type="ECO:0000256" key="12">
    <source>
        <dbReference type="ARBA" id="ARBA00023136"/>
    </source>
</evidence>
<keyword evidence="5" id="KW-0808">Transferase</keyword>
<dbReference type="PROSITE" id="PS50109">
    <property type="entry name" value="HIS_KIN"/>
    <property type="match status" value="1"/>
</dbReference>
<keyword evidence="12 13" id="KW-0472">Membrane</keyword>
<dbReference type="CDD" id="cd00075">
    <property type="entry name" value="HATPase"/>
    <property type="match status" value="1"/>
</dbReference>
<dbReference type="EC" id="2.7.13.3" evidence="3"/>
<dbReference type="PROSITE" id="PS50112">
    <property type="entry name" value="PAS"/>
    <property type="match status" value="1"/>
</dbReference>
<accession>I4C019</accession>
<evidence type="ECO:0000256" key="9">
    <source>
        <dbReference type="ARBA" id="ARBA00022840"/>
    </source>
</evidence>
<evidence type="ECO:0000313" key="16">
    <source>
        <dbReference type="EMBL" id="AFM22910.1"/>
    </source>
</evidence>
<dbReference type="GO" id="GO:0030295">
    <property type="term" value="F:protein kinase activator activity"/>
    <property type="evidence" value="ECO:0007669"/>
    <property type="project" value="TreeGrafter"/>
</dbReference>
<keyword evidence="8" id="KW-0418">Kinase</keyword>
<dbReference type="InterPro" id="IPR000014">
    <property type="entry name" value="PAS"/>
</dbReference>
<evidence type="ECO:0000256" key="11">
    <source>
        <dbReference type="ARBA" id="ARBA00023012"/>
    </source>
</evidence>
<gene>
    <name evidence="16" type="ordered locus">Desti_0164</name>
</gene>
<dbReference type="CDD" id="cd00082">
    <property type="entry name" value="HisKA"/>
    <property type="match status" value="1"/>
</dbReference>
<dbReference type="Pfam" id="PF02518">
    <property type="entry name" value="HATPase_c"/>
    <property type="match status" value="1"/>
</dbReference>
<dbReference type="GO" id="GO:0007234">
    <property type="term" value="P:osmosensory signaling via phosphorelay pathway"/>
    <property type="evidence" value="ECO:0007669"/>
    <property type="project" value="TreeGrafter"/>
</dbReference>
<dbReference type="SUPFAM" id="SSF55785">
    <property type="entry name" value="PYP-like sensor domain (PAS domain)"/>
    <property type="match status" value="1"/>
</dbReference>
<sequence>MPVLRAKNVQRTIVYSSALGIFVVGLIVALVSIYPLYLDFKSEEELNLTLALNTKTLAIEECLARAKDVALQISSRSVARQMLEAYYGGSMTLEAVSDFTREVLSDAISFSHEVWGITRLDKDGKIVAQIGIELPKEFWPPLSATTQSPTLHGPAVLGINSYLVVSSPILDRQSQRLGTDILAFRLFHLARIVEDYIGLGKTGETVIGVDRPDGVELVFPLRRDKGAIGGTISKDSDMGRALSNAIQRRSGVMIPRDGNDVIAYGPIRDINWGVVVSMDQDELYAPVTRRIWATSKIIVALILLGTLAMVLLVRPLTGKLIIHTDELAREIQEKTESLKRELEGRKRMEKWLIDSERRYRVLLEEVPDIIFILDREGRFSYVNTQVEKFLDYPVFQILETPLIDYVVPHDRPLVETLLQTGMDQIWDEEVEMMAAGMVQKFARIRCKVSLVEDHGPVRYEGVMRDITRRKGLEEELRASREELLEKIKIIDDLYEHIVQQGKSKAIADHTAEVAHELRQPLAIIGGFARRLSKHFESCLPQDGGQRRSCEMIISEIQRLEGILTSLINFTRHERIRLEKVDPTEIIERVLRVYDDRMRERQIKLITSFGKELAEVMLDPNRFEQVVRNLISNAIEASAPGEAICIETGAYVLSGKAQETGGLAVESYFEMKVKNWGKVIPPDELSKIFSPFYTTKNYGTGIGLTLCKKIIEDHNGSISVRSDNEGTVFTIWLPLEHTARLPAKATDREIAVRPEDLVKE</sequence>
<keyword evidence="6 13" id="KW-0812">Transmembrane</keyword>
<dbReference type="NCBIfam" id="TIGR00229">
    <property type="entry name" value="sensory_box"/>
    <property type="match status" value="1"/>
</dbReference>
<dbReference type="InterPro" id="IPR036097">
    <property type="entry name" value="HisK_dim/P_sf"/>
</dbReference>
<dbReference type="Gene3D" id="3.30.565.10">
    <property type="entry name" value="Histidine kinase-like ATPase, C-terminal domain"/>
    <property type="match status" value="1"/>
</dbReference>
<proteinExistence type="predicted"/>
<evidence type="ECO:0000259" key="14">
    <source>
        <dbReference type="PROSITE" id="PS50109"/>
    </source>
</evidence>
<evidence type="ECO:0000256" key="13">
    <source>
        <dbReference type="SAM" id="Phobius"/>
    </source>
</evidence>
<evidence type="ECO:0000256" key="3">
    <source>
        <dbReference type="ARBA" id="ARBA00012438"/>
    </source>
</evidence>
<dbReference type="PRINTS" id="PR00344">
    <property type="entry name" value="BCTRLSENSOR"/>
</dbReference>
<dbReference type="PANTHER" id="PTHR42878">
    <property type="entry name" value="TWO-COMPONENT HISTIDINE KINASE"/>
    <property type="match status" value="1"/>
</dbReference>
<keyword evidence="10 13" id="KW-1133">Transmembrane helix</keyword>
<evidence type="ECO:0000256" key="2">
    <source>
        <dbReference type="ARBA" id="ARBA00004141"/>
    </source>
</evidence>
<dbReference type="InterPro" id="IPR004358">
    <property type="entry name" value="Sig_transdc_His_kin-like_C"/>
</dbReference>
<protein>
    <recommendedName>
        <fullName evidence="3">histidine kinase</fullName>
        <ecNumber evidence="3">2.7.13.3</ecNumber>
    </recommendedName>
</protein>
<dbReference type="GO" id="GO:0006355">
    <property type="term" value="P:regulation of DNA-templated transcription"/>
    <property type="evidence" value="ECO:0007669"/>
    <property type="project" value="InterPro"/>
</dbReference>
<dbReference type="InterPro" id="IPR005467">
    <property type="entry name" value="His_kinase_dom"/>
</dbReference>
<dbReference type="GO" id="GO:0016020">
    <property type="term" value="C:membrane"/>
    <property type="evidence" value="ECO:0007669"/>
    <property type="project" value="UniProtKB-SubCell"/>
</dbReference>
<comment type="catalytic activity">
    <reaction evidence="1">
        <text>ATP + protein L-histidine = ADP + protein N-phospho-L-histidine.</text>
        <dbReference type="EC" id="2.7.13.3"/>
    </reaction>
</comment>
<dbReference type="InterPro" id="IPR050351">
    <property type="entry name" value="BphY/WalK/GraS-like"/>
</dbReference>
<dbReference type="SMART" id="SM00387">
    <property type="entry name" value="HATPase_c"/>
    <property type="match status" value="1"/>
</dbReference>
<evidence type="ECO:0000256" key="1">
    <source>
        <dbReference type="ARBA" id="ARBA00000085"/>
    </source>
</evidence>
<keyword evidence="17" id="KW-1185">Reference proteome</keyword>
<evidence type="ECO:0000256" key="4">
    <source>
        <dbReference type="ARBA" id="ARBA00022553"/>
    </source>
</evidence>
<keyword evidence="11" id="KW-0902">Two-component regulatory system</keyword>
<evidence type="ECO:0000256" key="7">
    <source>
        <dbReference type="ARBA" id="ARBA00022741"/>
    </source>
</evidence>
<dbReference type="EMBL" id="CP003360">
    <property type="protein sequence ID" value="AFM22910.1"/>
    <property type="molecule type" value="Genomic_DNA"/>
</dbReference>
<organism evidence="16 17">
    <name type="scientific">Desulfomonile tiedjei (strain ATCC 49306 / DSM 6799 / DCB-1)</name>
    <dbReference type="NCBI Taxonomy" id="706587"/>
    <lineage>
        <taxon>Bacteria</taxon>
        <taxon>Pseudomonadati</taxon>
        <taxon>Thermodesulfobacteriota</taxon>
        <taxon>Desulfomonilia</taxon>
        <taxon>Desulfomonilales</taxon>
        <taxon>Desulfomonilaceae</taxon>
        <taxon>Desulfomonile</taxon>
    </lineage>
</organism>
<dbReference type="SMART" id="SM00388">
    <property type="entry name" value="HisKA"/>
    <property type="match status" value="1"/>
</dbReference>
<dbReference type="InterPro" id="IPR035965">
    <property type="entry name" value="PAS-like_dom_sf"/>
</dbReference>
<comment type="subcellular location">
    <subcellularLocation>
        <location evidence="2">Membrane</location>
        <topology evidence="2">Multi-pass membrane protein</topology>
    </subcellularLocation>
</comment>
<feature type="transmembrane region" description="Helical" evidence="13">
    <location>
        <begin position="12"/>
        <end position="37"/>
    </location>
</feature>
<dbReference type="InterPro" id="IPR003661">
    <property type="entry name" value="HisK_dim/P_dom"/>
</dbReference>
<dbReference type="Gene3D" id="1.10.287.130">
    <property type="match status" value="1"/>
</dbReference>
<dbReference type="GO" id="GO:0000156">
    <property type="term" value="F:phosphorelay response regulator activity"/>
    <property type="evidence" value="ECO:0007669"/>
    <property type="project" value="TreeGrafter"/>
</dbReference>
<keyword evidence="4" id="KW-0597">Phosphoprotein</keyword>
<keyword evidence="9" id="KW-0067">ATP-binding</keyword>
<dbReference type="SMART" id="SM00091">
    <property type="entry name" value="PAS"/>
    <property type="match status" value="1"/>
</dbReference>
<evidence type="ECO:0000256" key="10">
    <source>
        <dbReference type="ARBA" id="ARBA00022989"/>
    </source>
</evidence>
<dbReference type="OrthoDB" id="5416317at2"/>
<dbReference type="Gene3D" id="3.30.450.20">
    <property type="entry name" value="PAS domain"/>
    <property type="match status" value="1"/>
</dbReference>
<evidence type="ECO:0000256" key="6">
    <source>
        <dbReference type="ARBA" id="ARBA00022692"/>
    </source>
</evidence>
<dbReference type="Pfam" id="PF00989">
    <property type="entry name" value="PAS"/>
    <property type="match status" value="1"/>
</dbReference>
<dbReference type="SUPFAM" id="SSF55874">
    <property type="entry name" value="ATPase domain of HSP90 chaperone/DNA topoisomerase II/histidine kinase"/>
    <property type="match status" value="1"/>
</dbReference>
<dbReference type="Proteomes" id="UP000006055">
    <property type="component" value="Chromosome"/>
</dbReference>
<dbReference type="Pfam" id="PF00512">
    <property type="entry name" value="HisKA"/>
    <property type="match status" value="1"/>
</dbReference>
<feature type="domain" description="Histidine kinase" evidence="14">
    <location>
        <begin position="512"/>
        <end position="736"/>
    </location>
</feature>
<evidence type="ECO:0000313" key="17">
    <source>
        <dbReference type="Proteomes" id="UP000006055"/>
    </source>
</evidence>
<evidence type="ECO:0000256" key="5">
    <source>
        <dbReference type="ARBA" id="ARBA00022679"/>
    </source>
</evidence>
<dbReference type="InterPro" id="IPR003594">
    <property type="entry name" value="HATPase_dom"/>
</dbReference>
<dbReference type="InterPro" id="IPR013767">
    <property type="entry name" value="PAS_fold"/>
</dbReference>
<feature type="domain" description="PAS" evidence="15">
    <location>
        <begin position="355"/>
        <end position="425"/>
    </location>
</feature>
<dbReference type="STRING" id="706587.Desti_0164"/>
<evidence type="ECO:0000256" key="8">
    <source>
        <dbReference type="ARBA" id="ARBA00022777"/>
    </source>
</evidence>
<dbReference type="CDD" id="cd00130">
    <property type="entry name" value="PAS"/>
    <property type="match status" value="1"/>
</dbReference>
<dbReference type="AlphaFoldDB" id="I4C019"/>
<dbReference type="eggNOG" id="COG4191">
    <property type="taxonomic scope" value="Bacteria"/>
</dbReference>
<dbReference type="KEGG" id="dti:Desti_0164"/>
<dbReference type="GO" id="GO:0005524">
    <property type="term" value="F:ATP binding"/>
    <property type="evidence" value="ECO:0007669"/>
    <property type="project" value="UniProtKB-KW"/>
</dbReference>
<evidence type="ECO:0000259" key="15">
    <source>
        <dbReference type="PROSITE" id="PS50112"/>
    </source>
</evidence>
<reference evidence="17" key="1">
    <citation type="submission" date="2012-06" db="EMBL/GenBank/DDBJ databases">
        <title>Complete sequence of chromosome of Desulfomonile tiedjei DSM 6799.</title>
        <authorList>
            <person name="Lucas S."/>
            <person name="Copeland A."/>
            <person name="Lapidus A."/>
            <person name="Glavina del Rio T."/>
            <person name="Dalin E."/>
            <person name="Tice H."/>
            <person name="Bruce D."/>
            <person name="Goodwin L."/>
            <person name="Pitluck S."/>
            <person name="Peters L."/>
            <person name="Ovchinnikova G."/>
            <person name="Zeytun A."/>
            <person name="Lu M."/>
            <person name="Kyrpides N."/>
            <person name="Mavromatis K."/>
            <person name="Ivanova N."/>
            <person name="Brettin T."/>
            <person name="Detter J.C."/>
            <person name="Han C."/>
            <person name="Larimer F."/>
            <person name="Land M."/>
            <person name="Hauser L."/>
            <person name="Markowitz V."/>
            <person name="Cheng J.-F."/>
            <person name="Hugenholtz P."/>
            <person name="Woyke T."/>
            <person name="Wu D."/>
            <person name="Spring S."/>
            <person name="Schroeder M."/>
            <person name="Brambilla E."/>
            <person name="Klenk H.-P."/>
            <person name="Eisen J.A."/>
        </authorList>
    </citation>
    <scope>NUCLEOTIDE SEQUENCE [LARGE SCALE GENOMIC DNA]</scope>
    <source>
        <strain evidence="17">ATCC 49306 / DSM 6799 / DCB-1</strain>
    </source>
</reference>